<sequence>MTREYTPTIGIVELPEFGLLDSEGRNWLGHTYKDTVLISKQVLLSNLQGAGFDARLVNLLDGDDRVEYGRTSWGDAEFTKVYIGKNLEDVDATAYDAWEITNNFSQNREIAALVIKHLASRGRPVVAGGSDAIAASSAYLAAGASAVVLDKSGAANAPIMDHVLGRTPREELAGVTLADGIQPPPRVRRPFHPEDWPLPELSVVKQCLGLHFKGLPLPEDPWPMGSIFTDIGCDRTCDFCQTPKYRLGYRAMSPGRVLQWANLQKEAGAKAVMLSSDQFLARLLKKGGREDVLEIMKDIRALGLSFIWNNGIELKKMTLGRGINRKSGENLIPDEELIAALCGWDGKVGCYHAYLPAERPIQGRENYHKLLPWQEHCEIMKAIVRTGIDSIRYGIILGFPDDSHETLSRLEEAAQELYEELVAINPSLNFQIASFSLSPIPGTPQSEQVRQSGLLRFDDPNIFGSIWTTSMDTHHLSYKEVFEWQKRLTQVGRSRYMEDGITLPMGQ</sequence>
<dbReference type="SFLD" id="SFLDS00029">
    <property type="entry name" value="Radical_SAM"/>
    <property type="match status" value="1"/>
</dbReference>
<evidence type="ECO:0000256" key="4">
    <source>
        <dbReference type="ARBA" id="ARBA00023004"/>
    </source>
</evidence>
<dbReference type="GO" id="GO:0051536">
    <property type="term" value="F:iron-sulfur cluster binding"/>
    <property type="evidence" value="ECO:0007669"/>
    <property type="project" value="UniProtKB-KW"/>
</dbReference>
<dbReference type="SUPFAM" id="SSF102114">
    <property type="entry name" value="Radical SAM enzymes"/>
    <property type="match status" value="1"/>
</dbReference>
<gene>
    <name evidence="7" type="ORF">BECKLPF1236A_GA0070988_1002619</name>
    <name evidence="8" type="ORF">BECKLPF1236C_GA0070990_103664</name>
</gene>
<evidence type="ECO:0000259" key="6">
    <source>
        <dbReference type="PROSITE" id="PS51918"/>
    </source>
</evidence>
<evidence type="ECO:0000256" key="1">
    <source>
        <dbReference type="ARBA" id="ARBA00001966"/>
    </source>
</evidence>
<dbReference type="InterPro" id="IPR007197">
    <property type="entry name" value="rSAM"/>
</dbReference>
<keyword evidence="4" id="KW-0408">Iron</keyword>
<evidence type="ECO:0000313" key="7">
    <source>
        <dbReference type="EMBL" id="VFK09724.1"/>
    </source>
</evidence>
<proteinExistence type="predicted"/>
<evidence type="ECO:0000256" key="3">
    <source>
        <dbReference type="ARBA" id="ARBA00022723"/>
    </source>
</evidence>
<keyword evidence="3" id="KW-0479">Metal-binding</keyword>
<dbReference type="AlphaFoldDB" id="A0A450VY48"/>
<dbReference type="PANTHER" id="PTHR43409">
    <property type="entry name" value="ANAEROBIC MAGNESIUM-PROTOPORPHYRIN IX MONOMETHYL ESTER CYCLASE-RELATED"/>
    <property type="match status" value="1"/>
</dbReference>
<dbReference type="EMBL" id="CAADFM010000026">
    <property type="protein sequence ID" value="VFK09724.1"/>
    <property type="molecule type" value="Genomic_DNA"/>
</dbReference>
<name>A0A450VY48_9GAMM</name>
<dbReference type="InterPro" id="IPR051198">
    <property type="entry name" value="BchE-like"/>
</dbReference>
<feature type="domain" description="Radical SAM core" evidence="6">
    <location>
        <begin position="219"/>
        <end position="480"/>
    </location>
</feature>
<reference evidence="7" key="1">
    <citation type="submission" date="2019-02" db="EMBL/GenBank/DDBJ databases">
        <authorList>
            <person name="Gruber-Vodicka R. H."/>
            <person name="Seah K. B. B."/>
        </authorList>
    </citation>
    <scope>NUCLEOTIDE SEQUENCE</scope>
    <source>
        <strain evidence="7">BECK_S312</strain>
        <strain evidence="8">BECK_S426</strain>
    </source>
</reference>
<keyword evidence="5" id="KW-0411">Iron-sulfur</keyword>
<dbReference type="GO" id="GO:0046872">
    <property type="term" value="F:metal ion binding"/>
    <property type="evidence" value="ECO:0007669"/>
    <property type="project" value="UniProtKB-KW"/>
</dbReference>
<accession>A0A450VY48</accession>
<dbReference type="Gene3D" id="3.80.30.20">
    <property type="entry name" value="tm_1862 like domain"/>
    <property type="match status" value="1"/>
</dbReference>
<dbReference type="InterPro" id="IPR058240">
    <property type="entry name" value="rSAM_sf"/>
</dbReference>
<protein>
    <recommendedName>
        <fullName evidence="6">Radical SAM core domain-containing protein</fullName>
    </recommendedName>
</protein>
<keyword evidence="2" id="KW-0949">S-adenosyl-L-methionine</keyword>
<dbReference type="EMBL" id="CAADFP010000366">
    <property type="protein sequence ID" value="VFK35378.1"/>
    <property type="molecule type" value="Genomic_DNA"/>
</dbReference>
<evidence type="ECO:0000313" key="8">
    <source>
        <dbReference type="EMBL" id="VFK35378.1"/>
    </source>
</evidence>
<dbReference type="InterPro" id="IPR006638">
    <property type="entry name" value="Elp3/MiaA/NifB-like_rSAM"/>
</dbReference>
<dbReference type="SFLD" id="SFLDG01082">
    <property type="entry name" value="B12-binding_domain_containing"/>
    <property type="match status" value="1"/>
</dbReference>
<comment type="cofactor">
    <cofactor evidence="1">
        <name>[4Fe-4S] cluster</name>
        <dbReference type="ChEBI" id="CHEBI:49883"/>
    </cofactor>
</comment>
<organism evidence="7">
    <name type="scientific">Candidatus Kentrum sp. LPFa</name>
    <dbReference type="NCBI Taxonomy" id="2126335"/>
    <lineage>
        <taxon>Bacteria</taxon>
        <taxon>Pseudomonadati</taxon>
        <taxon>Pseudomonadota</taxon>
        <taxon>Gammaproteobacteria</taxon>
        <taxon>Candidatus Kentrum</taxon>
    </lineage>
</organism>
<dbReference type="SMART" id="SM00729">
    <property type="entry name" value="Elp3"/>
    <property type="match status" value="1"/>
</dbReference>
<evidence type="ECO:0000256" key="5">
    <source>
        <dbReference type="ARBA" id="ARBA00023014"/>
    </source>
</evidence>
<dbReference type="GO" id="GO:0003824">
    <property type="term" value="F:catalytic activity"/>
    <property type="evidence" value="ECO:0007669"/>
    <property type="project" value="InterPro"/>
</dbReference>
<dbReference type="InterPro" id="IPR023404">
    <property type="entry name" value="rSAM_horseshoe"/>
</dbReference>
<evidence type="ECO:0000256" key="2">
    <source>
        <dbReference type="ARBA" id="ARBA00022691"/>
    </source>
</evidence>
<dbReference type="PROSITE" id="PS51918">
    <property type="entry name" value="RADICAL_SAM"/>
    <property type="match status" value="1"/>
</dbReference>